<dbReference type="EMBL" id="VSRR010059446">
    <property type="protein sequence ID" value="MPC82329.1"/>
    <property type="molecule type" value="Genomic_DNA"/>
</dbReference>
<dbReference type="AlphaFoldDB" id="A0A5B7IK00"/>
<name>A0A5B7IK00_PORTR</name>
<accession>A0A5B7IK00</accession>
<keyword evidence="3" id="KW-1185">Reference proteome</keyword>
<organism evidence="2 3">
    <name type="scientific">Portunus trituberculatus</name>
    <name type="common">Swimming crab</name>
    <name type="synonym">Neptunus trituberculatus</name>
    <dbReference type="NCBI Taxonomy" id="210409"/>
    <lineage>
        <taxon>Eukaryota</taxon>
        <taxon>Metazoa</taxon>
        <taxon>Ecdysozoa</taxon>
        <taxon>Arthropoda</taxon>
        <taxon>Crustacea</taxon>
        <taxon>Multicrustacea</taxon>
        <taxon>Malacostraca</taxon>
        <taxon>Eumalacostraca</taxon>
        <taxon>Eucarida</taxon>
        <taxon>Decapoda</taxon>
        <taxon>Pleocyemata</taxon>
        <taxon>Brachyura</taxon>
        <taxon>Eubrachyura</taxon>
        <taxon>Portunoidea</taxon>
        <taxon>Portunidae</taxon>
        <taxon>Portuninae</taxon>
        <taxon>Portunus</taxon>
    </lineage>
</organism>
<protein>
    <submittedName>
        <fullName evidence="2">Uncharacterized protein</fullName>
    </submittedName>
</protein>
<gene>
    <name evidence="2" type="ORF">E2C01_076988</name>
</gene>
<evidence type="ECO:0000313" key="3">
    <source>
        <dbReference type="Proteomes" id="UP000324222"/>
    </source>
</evidence>
<comment type="caution">
    <text evidence="2">The sequence shown here is derived from an EMBL/GenBank/DDBJ whole genome shotgun (WGS) entry which is preliminary data.</text>
</comment>
<dbReference type="Proteomes" id="UP000324222">
    <property type="component" value="Unassembled WGS sequence"/>
</dbReference>
<feature type="compositionally biased region" description="Polar residues" evidence="1">
    <location>
        <begin position="49"/>
        <end position="59"/>
    </location>
</feature>
<reference evidence="2 3" key="1">
    <citation type="submission" date="2019-05" db="EMBL/GenBank/DDBJ databases">
        <title>Another draft genome of Portunus trituberculatus and its Hox gene families provides insights of decapod evolution.</title>
        <authorList>
            <person name="Jeong J.-H."/>
            <person name="Song I."/>
            <person name="Kim S."/>
            <person name="Choi T."/>
            <person name="Kim D."/>
            <person name="Ryu S."/>
            <person name="Kim W."/>
        </authorList>
    </citation>
    <scope>NUCLEOTIDE SEQUENCE [LARGE SCALE GENOMIC DNA]</scope>
    <source>
        <tissue evidence="2">Muscle</tissue>
    </source>
</reference>
<sequence length="108" mass="11322">MKTTASRPCAPPRPWRNAAQGSSQCPGTGTPRGIELVSVEPLDGKASGPQESLAPQETCSPPVKVPHPTPLLHLPSCMMNYNQAPPLPLPTLSGPLNKLHGSPTRLCA</sequence>
<proteinExistence type="predicted"/>
<feature type="region of interest" description="Disordered" evidence="1">
    <location>
        <begin position="1"/>
        <end position="67"/>
    </location>
</feature>
<evidence type="ECO:0000313" key="2">
    <source>
        <dbReference type="EMBL" id="MPC82329.1"/>
    </source>
</evidence>
<evidence type="ECO:0000256" key="1">
    <source>
        <dbReference type="SAM" id="MobiDB-lite"/>
    </source>
</evidence>